<evidence type="ECO:0000313" key="3">
    <source>
        <dbReference type="Proteomes" id="UP000809789"/>
    </source>
</evidence>
<dbReference type="Pfam" id="PF00646">
    <property type="entry name" value="F-box"/>
    <property type="match status" value="1"/>
</dbReference>
<dbReference type="EMBL" id="JAESVG020000004">
    <property type="protein sequence ID" value="KAG8627973.1"/>
    <property type="molecule type" value="Genomic_DNA"/>
</dbReference>
<protein>
    <recommendedName>
        <fullName evidence="1">F-box domain-containing protein</fullName>
    </recommendedName>
</protein>
<dbReference type="SMART" id="SM00256">
    <property type="entry name" value="FBOX"/>
    <property type="match status" value="1"/>
</dbReference>
<reference evidence="2" key="1">
    <citation type="submission" date="2021-07" db="EMBL/GenBank/DDBJ databases">
        <title>Elsinoe batatas strain:CRI-CJ2 Genome sequencing and assembly.</title>
        <authorList>
            <person name="Huang L."/>
        </authorList>
    </citation>
    <scope>NUCLEOTIDE SEQUENCE</scope>
    <source>
        <strain evidence="2">CRI-CJ2</strain>
    </source>
</reference>
<gene>
    <name evidence="2" type="ORF">KVT40_003846</name>
</gene>
<dbReference type="AlphaFoldDB" id="A0A8K0PI01"/>
<dbReference type="OrthoDB" id="2687876at2759"/>
<evidence type="ECO:0000313" key="2">
    <source>
        <dbReference type="EMBL" id="KAG8627973.1"/>
    </source>
</evidence>
<keyword evidence="3" id="KW-1185">Reference proteome</keyword>
<evidence type="ECO:0000259" key="1">
    <source>
        <dbReference type="PROSITE" id="PS50181"/>
    </source>
</evidence>
<proteinExistence type="predicted"/>
<name>A0A8K0PI01_9PEZI</name>
<sequence>MLSDVDFIKYTTDSIGIDDHHLEDLHSVKAIPFPLPLPVVTSGVSTGPLENLPIELLHLVFDSLDLESIAALLKVSRLIRGVILSLPAFATIARHAPHVWQATTGIQARRWIDLHTLYDKLYTSRCEVCGDIGSYLYLLTCTRVCFLCFSQDARFLPLDYCTVARATGFQRKSVLNLPSCRTVPGVYSPNEIKQARRRFLADFLAVTRAIEDHRVQGQDSGTFTTGRRASRHSQRAIISSDTDEITPIPLTPLRDGKSGKALRFAAVVRLCSMDQLDCPIMSPRYCMACSYGTGNSDRQLSFRRKYSKDTFEQHTLDCGSLRYNDRVGRWYHEANPDR</sequence>
<organism evidence="2 3">
    <name type="scientific">Elsinoe batatas</name>
    <dbReference type="NCBI Taxonomy" id="2601811"/>
    <lineage>
        <taxon>Eukaryota</taxon>
        <taxon>Fungi</taxon>
        <taxon>Dikarya</taxon>
        <taxon>Ascomycota</taxon>
        <taxon>Pezizomycotina</taxon>
        <taxon>Dothideomycetes</taxon>
        <taxon>Dothideomycetidae</taxon>
        <taxon>Myriangiales</taxon>
        <taxon>Elsinoaceae</taxon>
        <taxon>Elsinoe</taxon>
    </lineage>
</organism>
<dbReference type="PROSITE" id="PS50181">
    <property type="entry name" value="FBOX"/>
    <property type="match status" value="1"/>
</dbReference>
<feature type="domain" description="F-box" evidence="1">
    <location>
        <begin position="46"/>
        <end position="92"/>
    </location>
</feature>
<dbReference type="Proteomes" id="UP000809789">
    <property type="component" value="Unassembled WGS sequence"/>
</dbReference>
<dbReference type="InterPro" id="IPR001810">
    <property type="entry name" value="F-box_dom"/>
</dbReference>
<dbReference type="SUPFAM" id="SSF81383">
    <property type="entry name" value="F-box domain"/>
    <property type="match status" value="1"/>
</dbReference>
<dbReference type="InterPro" id="IPR036047">
    <property type="entry name" value="F-box-like_dom_sf"/>
</dbReference>
<comment type="caution">
    <text evidence="2">The sequence shown here is derived from an EMBL/GenBank/DDBJ whole genome shotgun (WGS) entry which is preliminary data.</text>
</comment>
<accession>A0A8K0PI01</accession>